<reference evidence="1 2" key="1">
    <citation type="submission" date="2018-03" db="EMBL/GenBank/DDBJ databases">
        <title>Genomic Encyclopedia of Archaeal and Bacterial Type Strains, Phase II (KMG-II): from individual species to whole genera.</title>
        <authorList>
            <person name="Goeker M."/>
        </authorList>
    </citation>
    <scope>NUCLEOTIDE SEQUENCE [LARGE SCALE GENOMIC DNA]</scope>
    <source>
        <strain evidence="1 2">DSM 24859</strain>
    </source>
</reference>
<dbReference type="AlphaFoldDB" id="A0A2P8HH33"/>
<evidence type="ECO:0000313" key="1">
    <source>
        <dbReference type="EMBL" id="PSL45516.1"/>
    </source>
</evidence>
<name>A0A2P8HH33_CHINA</name>
<dbReference type="RefSeq" id="WP_106529844.1">
    <property type="nucleotide sequence ID" value="NZ_PYAW01000004.1"/>
</dbReference>
<sequence length="496" mass="56392">MQRWNNIINTALLGTAKKAANSQGLSGPLQQAADKILAANTLDREDQLLQLAAVMYNYRQSGAQPETATVTPIAVCAAETKAYCTPQAIQVLHQVLETDSQQLLQQWLEYCIAANLLIPLVLLPGMLEKAYRNKSLRTMIAAVSGQRGEWLGQLNTDWNFSIVAESIEEPWQNGTTAQRFEALQELRSTDPVMALNWLQETWPKENAAVKKELIAALSINISITDADWLETLLSEKSKQVKEAAIYLLKKITGSTLHENYRQVLVSAIQLHNNTVTCVFPEKIADEIFASGIEKLSSSKAITDEAYILDQLIRSVHPAVWEKHFNRSPKEVLALFAQQPVLNPFIPALVNAILWFHDSQWALACTHYSEIFHIDLIPLLPPAEQDVYSEKYFDEYPDVILQQLLLRKEEWSITLADKVLRFCANNPFTNNQAFMNNCIRFIPVAIAKELDQYTTENANYFDYWKSIKAHLLNLLQVKKLTSDLYDFYDSPDERRLY</sequence>
<protein>
    <submittedName>
        <fullName evidence="1">Uncharacterized protein</fullName>
    </submittedName>
</protein>
<dbReference type="Pfam" id="PF18944">
    <property type="entry name" value="DUF5691"/>
    <property type="match status" value="1"/>
</dbReference>
<keyword evidence="2" id="KW-1185">Reference proteome</keyword>
<dbReference type="InterPro" id="IPR043746">
    <property type="entry name" value="DUF5691"/>
</dbReference>
<comment type="caution">
    <text evidence="1">The sequence shown here is derived from an EMBL/GenBank/DDBJ whole genome shotgun (WGS) entry which is preliminary data.</text>
</comment>
<dbReference type="Proteomes" id="UP000240971">
    <property type="component" value="Unassembled WGS sequence"/>
</dbReference>
<organism evidence="1 2">
    <name type="scientific">Chitinophaga niastensis</name>
    <dbReference type="NCBI Taxonomy" id="536980"/>
    <lineage>
        <taxon>Bacteria</taxon>
        <taxon>Pseudomonadati</taxon>
        <taxon>Bacteroidota</taxon>
        <taxon>Chitinophagia</taxon>
        <taxon>Chitinophagales</taxon>
        <taxon>Chitinophagaceae</taxon>
        <taxon>Chitinophaga</taxon>
    </lineage>
</organism>
<proteinExistence type="predicted"/>
<dbReference type="OrthoDB" id="262508at2"/>
<accession>A0A2P8HH33</accession>
<gene>
    <name evidence="1" type="ORF">CLV51_104221</name>
</gene>
<evidence type="ECO:0000313" key="2">
    <source>
        <dbReference type="Proteomes" id="UP000240971"/>
    </source>
</evidence>
<dbReference type="EMBL" id="PYAW01000004">
    <property type="protein sequence ID" value="PSL45516.1"/>
    <property type="molecule type" value="Genomic_DNA"/>
</dbReference>